<name>A0AAV1JMW2_9NEOP</name>
<gene>
    <name evidence="2" type="ORF">LNINA_LOCUS9766</name>
</gene>
<keyword evidence="3" id="KW-1185">Reference proteome</keyword>
<feature type="region of interest" description="Disordered" evidence="1">
    <location>
        <begin position="355"/>
        <end position="376"/>
    </location>
</feature>
<evidence type="ECO:0000313" key="3">
    <source>
        <dbReference type="Proteomes" id="UP001497472"/>
    </source>
</evidence>
<sequence>MGKSSKKARSDRINALRKQYDTFLEEDRRRKNRNEYILGWLDRVRSTSSLSTARIQPTSFETQKPNFAPQLDYVPKQSPLASHQLNIKHPSIVNLDDSKILQEVSKKYILIPKKTRVYDTEPDNTQYVQNVPSEINSDKDWKSKYNILNVLKNNEKNESSEKKDIDKLIKGVEVPKVEAESYQRNKLYDETINKTQNNYEQSIFKNEDEDIVPDSMSGKTKEVNNLNTSHHDLDTEPVQEGIEYQSNIKKLEFTKAPEVNGPLKLKEIKNNGNNLPNNILIEKHPDVDSTMVPQAFIAPTENIIKLEEHQYTNLETQNDNSHEPISTLPIDSEEPIVQSYENNDYQEDQIIHKENPIDSANKFNEPEETESRSSIQKDSVICEDNSMYVPESNESHEDQINEFETEQRELFYSEEPDVNYAYDEKVDNNVTYENNEYSYYEATKEDPNQYTAGINEHEEATERYDPNYEQQYVNSYEGNVLQNEYPNEQFIQDPSEYQQQQYYDNYEQPLQGTTLTDNQEYENTEYNVTANASQEAYVDDSYKQNFNTDENLQNVTLEQITEQQLNIEDGYTENQPLSEVNQEVAQSTNLETTIIAP</sequence>
<dbReference type="EMBL" id="CAVLEF010000082">
    <property type="protein sequence ID" value="CAK1550543.1"/>
    <property type="molecule type" value="Genomic_DNA"/>
</dbReference>
<protein>
    <submittedName>
        <fullName evidence="2">Uncharacterized protein</fullName>
    </submittedName>
</protein>
<dbReference type="AlphaFoldDB" id="A0AAV1JMW2"/>
<reference evidence="2 3" key="1">
    <citation type="submission" date="2023-11" db="EMBL/GenBank/DDBJ databases">
        <authorList>
            <person name="Okamura Y."/>
        </authorList>
    </citation>
    <scope>NUCLEOTIDE SEQUENCE [LARGE SCALE GENOMIC DNA]</scope>
</reference>
<proteinExistence type="predicted"/>
<organism evidence="2 3">
    <name type="scientific">Leptosia nina</name>
    <dbReference type="NCBI Taxonomy" id="320188"/>
    <lineage>
        <taxon>Eukaryota</taxon>
        <taxon>Metazoa</taxon>
        <taxon>Ecdysozoa</taxon>
        <taxon>Arthropoda</taxon>
        <taxon>Hexapoda</taxon>
        <taxon>Insecta</taxon>
        <taxon>Pterygota</taxon>
        <taxon>Neoptera</taxon>
        <taxon>Endopterygota</taxon>
        <taxon>Lepidoptera</taxon>
        <taxon>Glossata</taxon>
        <taxon>Ditrysia</taxon>
        <taxon>Papilionoidea</taxon>
        <taxon>Pieridae</taxon>
        <taxon>Pierinae</taxon>
        <taxon>Leptosia</taxon>
    </lineage>
</organism>
<evidence type="ECO:0000256" key="1">
    <source>
        <dbReference type="SAM" id="MobiDB-lite"/>
    </source>
</evidence>
<accession>A0AAV1JMW2</accession>
<comment type="caution">
    <text evidence="2">The sequence shown here is derived from an EMBL/GenBank/DDBJ whole genome shotgun (WGS) entry which is preliminary data.</text>
</comment>
<evidence type="ECO:0000313" key="2">
    <source>
        <dbReference type="EMBL" id="CAK1550543.1"/>
    </source>
</evidence>
<dbReference type="Proteomes" id="UP001497472">
    <property type="component" value="Unassembled WGS sequence"/>
</dbReference>